<dbReference type="InterPro" id="IPR002758">
    <property type="entry name" value="Cation_antiport_E"/>
</dbReference>
<keyword evidence="6 7" id="KW-0472">Membrane</keyword>
<protein>
    <submittedName>
        <fullName evidence="8">Na+/H+ antiporter subunit E</fullName>
    </submittedName>
</protein>
<evidence type="ECO:0000313" key="9">
    <source>
        <dbReference type="Proteomes" id="UP001165541"/>
    </source>
</evidence>
<dbReference type="PANTHER" id="PTHR34584:SF1">
    <property type="entry name" value="NA(+)_H(+) ANTIPORTER SUBUNIT E1"/>
    <property type="match status" value="1"/>
</dbReference>
<sequence>MSLRPPVSARDRWLPHPILSSLLAASWLLLMHTYEPVQVVWAVVLGLAVPVLLRHFLPAGSRPRMVPALRLAAVVLGDIVIANITVARLVLGPMSRPRPAWVCVPLDATHPTAIALLATIITTTPGTVSCVIDEERGEILVHALDCDDPQAMACEIKQRYETPLRFIFERELNTRRTA</sequence>
<proteinExistence type="inferred from homology"/>
<comment type="subcellular location">
    <subcellularLocation>
        <location evidence="1">Cell membrane</location>
        <topology evidence="1">Multi-pass membrane protein</topology>
    </subcellularLocation>
</comment>
<feature type="transmembrane region" description="Helical" evidence="7">
    <location>
        <begin position="69"/>
        <end position="91"/>
    </location>
</feature>
<gene>
    <name evidence="8" type="ORF">M8A51_02185</name>
</gene>
<dbReference type="RefSeq" id="WP_251776467.1">
    <property type="nucleotide sequence ID" value="NZ_JAMKFE010000001.1"/>
</dbReference>
<dbReference type="PIRSF" id="PIRSF019239">
    <property type="entry name" value="MrpE"/>
    <property type="match status" value="1"/>
</dbReference>
<feature type="transmembrane region" description="Helical" evidence="7">
    <location>
        <begin position="13"/>
        <end position="30"/>
    </location>
</feature>
<keyword evidence="5 7" id="KW-1133">Transmembrane helix</keyword>
<evidence type="ECO:0000313" key="8">
    <source>
        <dbReference type="EMBL" id="MCM5678334.1"/>
    </source>
</evidence>
<dbReference type="Proteomes" id="UP001165541">
    <property type="component" value="Unassembled WGS sequence"/>
</dbReference>
<reference evidence="8" key="1">
    <citation type="submission" date="2022-05" db="EMBL/GenBank/DDBJ databases">
        <title>Schlegelella sp. nov., isolated from mangrove soil.</title>
        <authorList>
            <person name="Liu Y."/>
            <person name="Ge X."/>
            <person name="Liu W."/>
        </authorList>
    </citation>
    <scope>NUCLEOTIDE SEQUENCE</scope>
    <source>
        <strain evidence="8">S2-27</strain>
    </source>
</reference>
<evidence type="ECO:0000256" key="2">
    <source>
        <dbReference type="ARBA" id="ARBA00006228"/>
    </source>
</evidence>
<dbReference type="Pfam" id="PF01899">
    <property type="entry name" value="MNHE"/>
    <property type="match status" value="1"/>
</dbReference>
<organism evidence="8 9">
    <name type="scientific">Caldimonas mangrovi</name>
    <dbReference type="NCBI Taxonomy" id="2944811"/>
    <lineage>
        <taxon>Bacteria</taxon>
        <taxon>Pseudomonadati</taxon>
        <taxon>Pseudomonadota</taxon>
        <taxon>Betaproteobacteria</taxon>
        <taxon>Burkholderiales</taxon>
        <taxon>Sphaerotilaceae</taxon>
        <taxon>Caldimonas</taxon>
    </lineage>
</organism>
<comment type="similarity">
    <text evidence="2">Belongs to the CPA3 antiporters (TC 2.A.63) subunit E family.</text>
</comment>
<evidence type="ECO:0000256" key="7">
    <source>
        <dbReference type="SAM" id="Phobius"/>
    </source>
</evidence>
<comment type="caution">
    <text evidence="8">The sequence shown here is derived from an EMBL/GenBank/DDBJ whole genome shotgun (WGS) entry which is preliminary data.</text>
</comment>
<name>A0ABT0YIV9_9BURK</name>
<evidence type="ECO:0000256" key="6">
    <source>
        <dbReference type="ARBA" id="ARBA00023136"/>
    </source>
</evidence>
<accession>A0ABT0YIV9</accession>
<dbReference type="PANTHER" id="PTHR34584">
    <property type="entry name" value="NA(+)/H(+) ANTIPORTER SUBUNIT E1"/>
    <property type="match status" value="1"/>
</dbReference>
<dbReference type="NCBIfam" id="NF006518">
    <property type="entry name" value="PRK08965.1-2"/>
    <property type="match status" value="1"/>
</dbReference>
<feature type="transmembrane region" description="Helical" evidence="7">
    <location>
        <begin position="37"/>
        <end position="57"/>
    </location>
</feature>
<keyword evidence="9" id="KW-1185">Reference proteome</keyword>
<evidence type="ECO:0000256" key="5">
    <source>
        <dbReference type="ARBA" id="ARBA00022989"/>
    </source>
</evidence>
<evidence type="ECO:0000256" key="3">
    <source>
        <dbReference type="ARBA" id="ARBA00022475"/>
    </source>
</evidence>
<keyword evidence="4 7" id="KW-0812">Transmembrane</keyword>
<dbReference type="EMBL" id="JAMKFE010000001">
    <property type="protein sequence ID" value="MCM5678334.1"/>
    <property type="molecule type" value="Genomic_DNA"/>
</dbReference>
<keyword evidence="3" id="KW-1003">Cell membrane</keyword>
<evidence type="ECO:0000256" key="1">
    <source>
        <dbReference type="ARBA" id="ARBA00004651"/>
    </source>
</evidence>
<evidence type="ECO:0000256" key="4">
    <source>
        <dbReference type="ARBA" id="ARBA00022692"/>
    </source>
</evidence>